<accession>A0AB33KIT2</accession>
<sequence>MDACAVDACAVDENRVTLGCRAISSPQAFGPADDSRTGDQWLDVENPEQIDAVLLIPNDQSSNRRTCAADVKDGGGTHPPKSPDRGDQL</sequence>
<gene>
    <name evidence="2" type="ORF">SCMC78_25020</name>
</gene>
<feature type="compositionally biased region" description="Basic and acidic residues" evidence="1">
    <location>
        <begin position="70"/>
        <end position="89"/>
    </location>
</feature>
<dbReference type="RefSeq" id="WP_319601752.1">
    <property type="nucleotide sequence ID" value="NZ_AP035884.1"/>
</dbReference>
<evidence type="ECO:0000313" key="2">
    <source>
        <dbReference type="EMBL" id="BFP52695.1"/>
    </source>
</evidence>
<dbReference type="KEGG" id="stcm:SCMC78_25020"/>
<proteinExistence type="predicted"/>
<organism evidence="2">
    <name type="scientific">Streptomyces sp. CMC78</name>
    <dbReference type="NCBI Taxonomy" id="3231512"/>
    <lineage>
        <taxon>Bacteria</taxon>
        <taxon>Bacillati</taxon>
        <taxon>Actinomycetota</taxon>
        <taxon>Actinomycetes</taxon>
        <taxon>Kitasatosporales</taxon>
        <taxon>Streptomycetaceae</taxon>
        <taxon>Streptomyces</taxon>
    </lineage>
</organism>
<reference evidence="2" key="1">
    <citation type="submission" date="2024-07" db="EMBL/GenBank/DDBJ databases">
        <title>Complete genome sequences of cellulolytic bacteria, Kitasatospora sp. CMC57 and Streptomyces sp. CMC78, isolated from Japanese agricultural soil.</title>
        <authorList>
            <person name="Hashimoto T."/>
            <person name="Ito M."/>
            <person name="Iwamoto M."/>
            <person name="Fukahori D."/>
            <person name="Shoda T."/>
            <person name="Sakoda M."/>
            <person name="Morohoshi T."/>
            <person name="Mitsuboshi M."/>
            <person name="Nishizawa T."/>
        </authorList>
    </citation>
    <scope>NUCLEOTIDE SEQUENCE</scope>
    <source>
        <strain evidence="2">CMC78</strain>
    </source>
</reference>
<feature type="region of interest" description="Disordered" evidence="1">
    <location>
        <begin position="58"/>
        <end position="89"/>
    </location>
</feature>
<evidence type="ECO:0000256" key="1">
    <source>
        <dbReference type="SAM" id="MobiDB-lite"/>
    </source>
</evidence>
<dbReference type="EMBL" id="AP035884">
    <property type="protein sequence ID" value="BFP52695.1"/>
    <property type="molecule type" value="Genomic_DNA"/>
</dbReference>
<name>A0AB33KIT2_9ACTN</name>
<dbReference type="AlphaFoldDB" id="A0AB33KIT2"/>
<protein>
    <submittedName>
        <fullName evidence="2">Uncharacterized protein</fullName>
    </submittedName>
</protein>